<dbReference type="Proteomes" id="UP000466431">
    <property type="component" value="Chromosome"/>
</dbReference>
<protein>
    <recommendedName>
        <fullName evidence="2">DUF732 domain-containing protein</fullName>
    </recommendedName>
</protein>
<keyword evidence="1" id="KW-0732">Signal</keyword>
<evidence type="ECO:0000313" key="4">
    <source>
        <dbReference type="Proteomes" id="UP000466431"/>
    </source>
</evidence>
<reference evidence="3 4" key="1">
    <citation type="journal article" date="2019" name="Emerg. Microbes Infect.">
        <title>Comprehensive subspecies identification of 175 nontuberculous mycobacteria species based on 7547 genomic profiles.</title>
        <authorList>
            <person name="Matsumoto Y."/>
            <person name="Kinjo T."/>
            <person name="Motooka D."/>
            <person name="Nabeya D."/>
            <person name="Jung N."/>
            <person name="Uechi K."/>
            <person name="Horii T."/>
            <person name="Iida T."/>
            <person name="Fujita J."/>
            <person name="Nakamura S."/>
        </authorList>
    </citation>
    <scope>NUCLEOTIDE SEQUENCE [LARGE SCALE GENOMIC DNA]</scope>
    <source>
        <strain evidence="3 4">JCM 18439</strain>
    </source>
</reference>
<evidence type="ECO:0000259" key="2">
    <source>
        <dbReference type="Pfam" id="PF05305"/>
    </source>
</evidence>
<evidence type="ECO:0000256" key="1">
    <source>
        <dbReference type="SAM" id="SignalP"/>
    </source>
</evidence>
<feature type="domain" description="DUF732" evidence="2">
    <location>
        <begin position="33"/>
        <end position="99"/>
    </location>
</feature>
<dbReference type="InterPro" id="IPR007969">
    <property type="entry name" value="DUF732"/>
</dbReference>
<name>A0A7I7RFM3_MYCCF</name>
<dbReference type="EMBL" id="AP022591">
    <property type="protein sequence ID" value="BBY42981.1"/>
    <property type="molecule type" value="Genomic_DNA"/>
</dbReference>
<gene>
    <name evidence="3" type="ORF">MCEL_12760</name>
</gene>
<dbReference type="Pfam" id="PF05305">
    <property type="entry name" value="DUF732"/>
    <property type="match status" value="1"/>
</dbReference>
<proteinExistence type="predicted"/>
<accession>A0A7I7RFM3</accession>
<dbReference type="AlphaFoldDB" id="A0A7I7RFM3"/>
<keyword evidence="4" id="KW-1185">Reference proteome</keyword>
<feature type="signal peptide" evidence="1">
    <location>
        <begin position="1"/>
        <end position="29"/>
    </location>
</feature>
<dbReference type="KEGG" id="mcee:MCEL_12760"/>
<feature type="chain" id="PRO_5029751650" description="DUF732 domain-containing protein" evidence="1">
    <location>
        <begin position="30"/>
        <end position="121"/>
    </location>
</feature>
<evidence type="ECO:0000313" key="3">
    <source>
        <dbReference type="EMBL" id="BBY42981.1"/>
    </source>
</evidence>
<organism evidence="3 4">
    <name type="scientific">Mycolicibacterium celeriflavum</name>
    <name type="common">Mycobacterium celeriflavum</name>
    <dbReference type="NCBI Taxonomy" id="1249101"/>
    <lineage>
        <taxon>Bacteria</taxon>
        <taxon>Bacillati</taxon>
        <taxon>Actinomycetota</taxon>
        <taxon>Actinomycetes</taxon>
        <taxon>Mycobacteriales</taxon>
        <taxon>Mycobacteriaceae</taxon>
        <taxon>Mycolicibacterium</taxon>
    </lineage>
</organism>
<sequence>MFRICLRLSALVMAGAAAFSLGPAPAVKADAMSYLQSLNNHGMSVYDTSDALRNGYWVCNELNYNTGDVVAERLYYRYASMTVAEAATILMVAVWELCPWHYDPQDLVPVAPPSPLLARAE</sequence>